<reference evidence="2" key="1">
    <citation type="submission" date="2016-01" db="EMBL/GenBank/DDBJ databases">
        <authorList>
            <person name="Peeters C."/>
        </authorList>
    </citation>
    <scope>NUCLEOTIDE SEQUENCE [LARGE SCALE GENOMIC DNA]</scope>
    <source>
        <strain evidence="2">LMG 22937</strain>
    </source>
</reference>
<keyword evidence="1" id="KW-0812">Transmembrane</keyword>
<sequence length="126" mass="13863">MSRTTAEMLRAYLVTASLLAMCMDGAIVIVALVVHVPDAVFEGSMFRLVALTMLVACTVAVKRRAMRAFRRAVKDRTAIDAGIGCPVLVDCSCPSFELVILYLRLSRREFLVRPYPGQQTPMGRAP</sequence>
<accession>A0A158KU47</accession>
<evidence type="ECO:0000313" key="3">
    <source>
        <dbReference type="Proteomes" id="UP000054925"/>
    </source>
</evidence>
<evidence type="ECO:0000256" key="1">
    <source>
        <dbReference type="SAM" id="Phobius"/>
    </source>
</evidence>
<name>A0A158KU47_9BURK</name>
<dbReference type="EMBL" id="FCOL02000119">
    <property type="protein sequence ID" value="SAL84259.1"/>
    <property type="molecule type" value="Genomic_DNA"/>
</dbReference>
<organism evidence="2 3">
    <name type="scientific">Caballeronia terrestris</name>
    <dbReference type="NCBI Taxonomy" id="1226301"/>
    <lineage>
        <taxon>Bacteria</taxon>
        <taxon>Pseudomonadati</taxon>
        <taxon>Pseudomonadota</taxon>
        <taxon>Betaproteobacteria</taxon>
        <taxon>Burkholderiales</taxon>
        <taxon>Burkholderiaceae</taxon>
        <taxon>Caballeronia</taxon>
    </lineage>
</organism>
<keyword evidence="3" id="KW-1185">Reference proteome</keyword>
<proteinExistence type="predicted"/>
<evidence type="ECO:0000313" key="2">
    <source>
        <dbReference type="EMBL" id="SAL84259.1"/>
    </source>
</evidence>
<dbReference type="Proteomes" id="UP000054925">
    <property type="component" value="Unassembled WGS sequence"/>
</dbReference>
<gene>
    <name evidence="2" type="ORF">AWB67_06632</name>
</gene>
<feature type="transmembrane region" description="Helical" evidence="1">
    <location>
        <begin position="45"/>
        <end position="61"/>
    </location>
</feature>
<comment type="caution">
    <text evidence="2">The sequence shown here is derived from an EMBL/GenBank/DDBJ whole genome shotgun (WGS) entry which is preliminary data.</text>
</comment>
<keyword evidence="1" id="KW-1133">Transmembrane helix</keyword>
<dbReference type="AlphaFoldDB" id="A0A158KU47"/>
<protein>
    <submittedName>
        <fullName evidence="2">Uncharacterized protein</fullName>
    </submittedName>
</protein>
<keyword evidence="1" id="KW-0472">Membrane</keyword>
<feature type="transmembrane region" description="Helical" evidence="1">
    <location>
        <begin position="12"/>
        <end position="33"/>
    </location>
</feature>